<dbReference type="PROSITE" id="PS50222">
    <property type="entry name" value="EF_HAND_2"/>
    <property type="match status" value="1"/>
</dbReference>
<dbReference type="GO" id="GO:0005509">
    <property type="term" value="F:calcium ion binding"/>
    <property type="evidence" value="ECO:0007669"/>
    <property type="project" value="InterPro"/>
</dbReference>
<protein>
    <recommendedName>
        <fullName evidence="1">EF-hand domain-containing protein</fullName>
    </recommendedName>
</protein>
<evidence type="ECO:0000313" key="2">
    <source>
        <dbReference type="EMBL" id="KAI5073414.1"/>
    </source>
</evidence>
<reference evidence="2" key="1">
    <citation type="submission" date="2021-01" db="EMBL/GenBank/DDBJ databases">
        <title>Adiantum capillus-veneris genome.</title>
        <authorList>
            <person name="Fang Y."/>
            <person name="Liao Q."/>
        </authorList>
    </citation>
    <scope>NUCLEOTIDE SEQUENCE</scope>
    <source>
        <strain evidence="2">H3</strain>
        <tissue evidence="2">Leaf</tissue>
    </source>
</reference>
<evidence type="ECO:0000259" key="1">
    <source>
        <dbReference type="PROSITE" id="PS50222"/>
    </source>
</evidence>
<gene>
    <name evidence="2" type="ORF">GOP47_0011427</name>
</gene>
<feature type="domain" description="EF-hand" evidence="1">
    <location>
        <begin position="1"/>
        <end position="32"/>
    </location>
</feature>
<dbReference type="AlphaFoldDB" id="A0A9D4USR9"/>
<dbReference type="OrthoDB" id="1936055at2759"/>
<keyword evidence="3" id="KW-1185">Reference proteome</keyword>
<accession>A0A9D4USR9</accession>
<dbReference type="PROSITE" id="PS00018">
    <property type="entry name" value="EF_HAND_1"/>
    <property type="match status" value="1"/>
</dbReference>
<organism evidence="2 3">
    <name type="scientific">Adiantum capillus-veneris</name>
    <name type="common">Maidenhair fern</name>
    <dbReference type="NCBI Taxonomy" id="13818"/>
    <lineage>
        <taxon>Eukaryota</taxon>
        <taxon>Viridiplantae</taxon>
        <taxon>Streptophyta</taxon>
        <taxon>Embryophyta</taxon>
        <taxon>Tracheophyta</taxon>
        <taxon>Polypodiopsida</taxon>
        <taxon>Polypodiidae</taxon>
        <taxon>Polypodiales</taxon>
        <taxon>Pteridineae</taxon>
        <taxon>Pteridaceae</taxon>
        <taxon>Vittarioideae</taxon>
        <taxon>Adiantum</taxon>
    </lineage>
</organism>
<proteinExistence type="predicted"/>
<dbReference type="InterPro" id="IPR018247">
    <property type="entry name" value="EF_Hand_1_Ca_BS"/>
</dbReference>
<name>A0A9D4USR9_ADICA</name>
<dbReference type="Proteomes" id="UP000886520">
    <property type="component" value="Chromosome 11"/>
</dbReference>
<dbReference type="EMBL" id="JABFUD020000011">
    <property type="protein sequence ID" value="KAI5073414.1"/>
    <property type="molecule type" value="Genomic_DNA"/>
</dbReference>
<comment type="caution">
    <text evidence="2">The sequence shown here is derived from an EMBL/GenBank/DDBJ whole genome shotgun (WGS) entry which is preliminary data.</text>
</comment>
<dbReference type="InterPro" id="IPR002048">
    <property type="entry name" value="EF_hand_dom"/>
</dbReference>
<sequence>MISKIFSYVDEDKSGFLEFDEYLVFTFIMEAGFQVCDGCLAPVIIAGYTCRTCWEECNSELGPATDSFDLCACCFGSDAFSHPTDHDLVPTALMYHHLLTSSTSSAPLQDSTREVNEVQCTICEDYHVKDLGSALVAGKEHMATLPDSSPPTFVCEWCATYMCVYCGTFCNDPSYTDLKPMQWLRKDLCCGDCKTNDLYKLDYDKALKILEKNELFKKCSTCAQKLKDETLMQVSEDSDVGSSRFMDPITQTMAMNLQLQQAYFNAKMMSNFGRAMVGLC</sequence>
<evidence type="ECO:0000313" key="3">
    <source>
        <dbReference type="Proteomes" id="UP000886520"/>
    </source>
</evidence>